<evidence type="ECO:0000256" key="1">
    <source>
        <dbReference type="ARBA" id="ARBA00004196"/>
    </source>
</evidence>
<keyword evidence="5" id="KW-0812">Transmembrane</keyword>
<keyword evidence="4" id="KW-0732">Signal</keyword>
<evidence type="ECO:0000313" key="6">
    <source>
        <dbReference type="EMBL" id="HDX33085.1"/>
    </source>
</evidence>
<dbReference type="Pfam" id="PF13416">
    <property type="entry name" value="SBP_bac_8"/>
    <property type="match status" value="1"/>
</dbReference>
<evidence type="ECO:0000256" key="3">
    <source>
        <dbReference type="ARBA" id="ARBA00022448"/>
    </source>
</evidence>
<reference evidence="6" key="1">
    <citation type="journal article" date="2020" name="mSystems">
        <title>Genome- and Community-Level Interaction Insights into Carbon Utilization and Element Cycling Functions of Hydrothermarchaeota in Hydrothermal Sediment.</title>
        <authorList>
            <person name="Zhou Z."/>
            <person name="Liu Y."/>
            <person name="Xu W."/>
            <person name="Pan J."/>
            <person name="Luo Z.H."/>
            <person name="Li M."/>
        </authorList>
    </citation>
    <scope>NUCLEOTIDE SEQUENCE [LARGE SCALE GENOMIC DNA]</scope>
    <source>
        <strain evidence="6">SpSt-289</strain>
    </source>
</reference>
<organism evidence="6">
    <name type="scientific">Caldilinea aerophila</name>
    <dbReference type="NCBI Taxonomy" id="133453"/>
    <lineage>
        <taxon>Bacteria</taxon>
        <taxon>Bacillati</taxon>
        <taxon>Chloroflexota</taxon>
        <taxon>Caldilineae</taxon>
        <taxon>Caldilineales</taxon>
        <taxon>Caldilineaceae</taxon>
        <taxon>Caldilinea</taxon>
    </lineage>
</organism>
<dbReference type="InterPro" id="IPR050490">
    <property type="entry name" value="Bact_solute-bd_prot1"/>
</dbReference>
<accession>A0A7C1JRY7</accession>
<evidence type="ECO:0000256" key="5">
    <source>
        <dbReference type="SAM" id="Phobius"/>
    </source>
</evidence>
<comment type="subcellular location">
    <subcellularLocation>
        <location evidence="1">Cell envelope</location>
    </subcellularLocation>
</comment>
<feature type="transmembrane region" description="Helical" evidence="5">
    <location>
        <begin position="25"/>
        <end position="46"/>
    </location>
</feature>
<keyword evidence="5" id="KW-1133">Transmembrane helix</keyword>
<gene>
    <name evidence="6" type="ORF">ENQ20_16595</name>
</gene>
<dbReference type="Gene3D" id="3.40.190.10">
    <property type="entry name" value="Periplasmic binding protein-like II"/>
    <property type="match status" value="2"/>
</dbReference>
<dbReference type="InterPro" id="IPR006059">
    <property type="entry name" value="SBP"/>
</dbReference>
<keyword evidence="3" id="KW-0813">Transport</keyword>
<evidence type="ECO:0000256" key="4">
    <source>
        <dbReference type="ARBA" id="ARBA00022729"/>
    </source>
</evidence>
<protein>
    <submittedName>
        <fullName evidence="6">ABC transporter substrate-binding protein</fullName>
    </submittedName>
</protein>
<name>A0A7C1JRY7_9CHLR</name>
<sequence length="477" mass="52476">MGCGSTIVFRSFHQDHQEDTVNTRWSILTLILIIAIVAAACAAPVAPGAPSAPAQEAPAPAEKITIEFWHAMGGNLGESVQMLVDRFNASQDAVFVNATYQGSYDDTYNALLASFESGGTPNIVQNFDLSSQTMFDTGRLVPAWQLMEADGFDPSVFIPAVREYYSDENGMVAMAFNSSTPLLYYNAEMFEAAGVEAPQGSLKFSEFKELCDKLLAAQVAPYCFTFGQVGWEFEQYLANSGGLYFNNNNGRTARPTEVLFNQDKGVEVFTHLTDLVKEGYAPNLNNTWTETDSTFLTRQAAIEFDSTSDVSLIQKAEFKVGTAFIPHADSSERNGVVLGGAALWLIDSGDPAINNAAWQFMKFMADLPQQKDWHMATGYFPVRVELLEDPELLQFWTDNPNFRTAIDQLVTTRTVLDDGTPNYAVLGGRAGPFPAIRRIIVETYSRVLNDGLSPQDALNEAAVKANAELENYNAFFE</sequence>
<dbReference type="GO" id="GO:0030313">
    <property type="term" value="C:cell envelope"/>
    <property type="evidence" value="ECO:0007669"/>
    <property type="project" value="UniProtKB-SubCell"/>
</dbReference>
<comment type="caution">
    <text evidence="6">The sequence shown here is derived from an EMBL/GenBank/DDBJ whole genome shotgun (WGS) entry which is preliminary data.</text>
</comment>
<keyword evidence="5" id="KW-0472">Membrane</keyword>
<dbReference type="AlphaFoldDB" id="A0A7C1JRY7"/>
<dbReference type="PANTHER" id="PTHR43649">
    <property type="entry name" value="ARABINOSE-BINDING PROTEIN-RELATED"/>
    <property type="match status" value="1"/>
</dbReference>
<comment type="similarity">
    <text evidence="2">Belongs to the bacterial solute-binding protein 1 family.</text>
</comment>
<proteinExistence type="inferred from homology"/>
<dbReference type="PANTHER" id="PTHR43649:SF31">
    <property type="entry name" value="SN-GLYCEROL-3-PHOSPHATE-BINDING PERIPLASMIC PROTEIN UGPB"/>
    <property type="match status" value="1"/>
</dbReference>
<dbReference type="CDD" id="cd14748">
    <property type="entry name" value="PBP2_UgpB"/>
    <property type="match status" value="1"/>
</dbReference>
<dbReference type="EMBL" id="DSMG01000173">
    <property type="protein sequence ID" value="HDX33085.1"/>
    <property type="molecule type" value="Genomic_DNA"/>
</dbReference>
<evidence type="ECO:0000256" key="2">
    <source>
        <dbReference type="ARBA" id="ARBA00008520"/>
    </source>
</evidence>
<dbReference type="SUPFAM" id="SSF53850">
    <property type="entry name" value="Periplasmic binding protein-like II"/>
    <property type="match status" value="1"/>
</dbReference>